<organism evidence="12 13">
    <name type="scientific">Gardnerella greenwoodii 00703Dmash</name>
    <dbReference type="NCBI Taxonomy" id="698960"/>
    <lineage>
        <taxon>Bacteria</taxon>
        <taxon>Bacillati</taxon>
        <taxon>Actinomycetota</taxon>
        <taxon>Actinomycetes</taxon>
        <taxon>Bifidobacteriales</taxon>
        <taxon>Bifidobacteriaceae</taxon>
        <taxon>Gardnerella</taxon>
        <taxon>Gardnerella greenwoodii</taxon>
    </lineage>
</organism>
<protein>
    <recommendedName>
        <fullName evidence="10">Bifunctional purine biosynthesis protein PurH</fullName>
    </recommendedName>
    <domain>
        <recommendedName>
            <fullName evidence="10">Phosphoribosylaminoimidazolecarboxamide formyltransferase</fullName>
            <ecNumber evidence="10">2.1.2.3</ecNumber>
        </recommendedName>
        <alternativeName>
            <fullName evidence="10">AICAR transformylase</fullName>
        </alternativeName>
    </domain>
    <domain>
        <recommendedName>
            <fullName evidence="10">IMP cyclohydrolase</fullName>
            <ecNumber evidence="10">3.5.4.10</ecNumber>
        </recommendedName>
        <alternativeName>
            <fullName evidence="10">ATIC</fullName>
        </alternativeName>
        <alternativeName>
            <fullName evidence="10">IMP synthase</fullName>
        </alternativeName>
        <alternativeName>
            <fullName evidence="10">Inosinicase</fullName>
        </alternativeName>
    </domain>
</protein>
<evidence type="ECO:0000313" key="13">
    <source>
        <dbReference type="Proteomes" id="UP000033074"/>
    </source>
</evidence>
<reference evidence="12 13" key="1">
    <citation type="journal article" date="2012" name="J. Bacteriol.">
        <title>Comparative Genomic Analyses of 17 Clinical Isolates of Gardnerella vaginalis Provide Evidence of Multiple Genetically Isolated Clades Consistent with Subspeciation into Genovars.</title>
        <authorList>
            <person name="Ahmed A."/>
            <person name="Earl J."/>
            <person name="Retchless A."/>
            <person name="Hillier S."/>
            <person name="Rabe L."/>
            <person name="Cherpes T."/>
            <person name="Powell E."/>
            <person name="Janto B."/>
            <person name="Eutsey R."/>
            <person name="Hiller N.L."/>
            <person name="Boissy R."/>
            <person name="Dahlgreen M."/>
            <person name="Hall B."/>
            <person name="Costerton J."/>
            <person name="Post J.C."/>
            <person name="Hu F."/>
            <person name="Ehrlich G."/>
        </authorList>
    </citation>
    <scope>NUCLEOTIDE SEQUENCE [LARGE SCALE GENOMIC DNA]</scope>
    <source>
        <strain evidence="12 13">00703Dmash</strain>
    </source>
</reference>
<dbReference type="RefSeq" id="WP_004135101.1">
    <property type="nucleotide sequence ID" value="NZ_ADEV01000009.1"/>
</dbReference>
<dbReference type="InterPro" id="IPR036914">
    <property type="entry name" value="MGS-like_dom_sf"/>
</dbReference>
<dbReference type="SMART" id="SM00798">
    <property type="entry name" value="AICARFT_IMPCHas"/>
    <property type="match status" value="1"/>
</dbReference>
<comment type="pathway">
    <text evidence="1 10">Purine metabolism; IMP biosynthesis via de novo pathway; IMP from 5-formamido-1-(5-phospho-D-ribosyl)imidazole-4-carboxamide: step 1/1.</text>
</comment>
<dbReference type="FunFam" id="3.40.50.1380:FF:000001">
    <property type="entry name" value="Bifunctional purine biosynthesis protein PurH"/>
    <property type="match status" value="1"/>
</dbReference>
<evidence type="ECO:0000256" key="6">
    <source>
        <dbReference type="ARBA" id="ARBA00022801"/>
    </source>
</evidence>
<keyword evidence="5 10" id="KW-0658">Purine biosynthesis</keyword>
<evidence type="ECO:0000256" key="9">
    <source>
        <dbReference type="ARBA" id="ARBA00050687"/>
    </source>
</evidence>
<evidence type="ECO:0000256" key="3">
    <source>
        <dbReference type="ARBA" id="ARBA00007667"/>
    </source>
</evidence>
<dbReference type="EC" id="2.1.2.3" evidence="10"/>
<keyword evidence="4 10" id="KW-0808">Transferase</keyword>
<dbReference type="InterPro" id="IPR002695">
    <property type="entry name" value="PurH-like"/>
</dbReference>
<feature type="domain" description="MGS-like" evidence="11">
    <location>
        <begin position="15"/>
        <end position="167"/>
    </location>
</feature>
<dbReference type="GO" id="GO:0006189">
    <property type="term" value="P:'de novo' IMP biosynthetic process"/>
    <property type="evidence" value="ECO:0007669"/>
    <property type="project" value="UniProtKB-UniRule"/>
</dbReference>
<dbReference type="NCBIfam" id="NF002049">
    <property type="entry name" value="PRK00881.1"/>
    <property type="match status" value="1"/>
</dbReference>
<proteinExistence type="inferred from homology"/>
<dbReference type="CDD" id="cd01421">
    <property type="entry name" value="IMPCH"/>
    <property type="match status" value="1"/>
</dbReference>
<evidence type="ECO:0000256" key="7">
    <source>
        <dbReference type="ARBA" id="ARBA00023268"/>
    </source>
</evidence>
<keyword evidence="6 10" id="KW-0378">Hydrolase</keyword>
<comment type="catalytic activity">
    <reaction evidence="8 10">
        <text>(6R)-10-formyltetrahydrofolate + 5-amino-1-(5-phospho-beta-D-ribosyl)imidazole-4-carboxamide = 5-formamido-1-(5-phospho-D-ribosyl)imidazole-4-carboxamide + (6S)-5,6,7,8-tetrahydrofolate</text>
        <dbReference type="Rhea" id="RHEA:22192"/>
        <dbReference type="ChEBI" id="CHEBI:57453"/>
        <dbReference type="ChEBI" id="CHEBI:58467"/>
        <dbReference type="ChEBI" id="CHEBI:58475"/>
        <dbReference type="ChEBI" id="CHEBI:195366"/>
        <dbReference type="EC" id="2.1.2.3"/>
    </reaction>
</comment>
<dbReference type="InterPro" id="IPR024051">
    <property type="entry name" value="AICAR_Tfase_dup_dom_sf"/>
</dbReference>
<dbReference type="PIRSF" id="PIRSF000414">
    <property type="entry name" value="AICARFT_IMPCHas"/>
    <property type="match status" value="1"/>
</dbReference>
<evidence type="ECO:0000256" key="8">
    <source>
        <dbReference type="ARBA" id="ARBA00050488"/>
    </source>
</evidence>
<comment type="similarity">
    <text evidence="3 10">Belongs to the PurH family.</text>
</comment>
<evidence type="ECO:0000256" key="5">
    <source>
        <dbReference type="ARBA" id="ARBA00022755"/>
    </source>
</evidence>
<dbReference type="InterPro" id="IPR011607">
    <property type="entry name" value="MGS-like_dom"/>
</dbReference>
<dbReference type="GO" id="GO:0003937">
    <property type="term" value="F:IMP cyclohydrolase activity"/>
    <property type="evidence" value="ECO:0007669"/>
    <property type="project" value="UniProtKB-UniRule"/>
</dbReference>
<dbReference type="FunFam" id="3.40.140.20:FF:000001">
    <property type="entry name" value="Bifunctional purine biosynthesis protein PurH"/>
    <property type="match status" value="1"/>
</dbReference>
<dbReference type="InterPro" id="IPR016193">
    <property type="entry name" value="Cytidine_deaminase-like"/>
</dbReference>
<dbReference type="UniPathway" id="UPA00074">
    <property type="reaction ID" value="UER00133"/>
</dbReference>
<comment type="domain">
    <text evidence="10">The IMP cyclohydrolase activity resides in the N-terminal region.</text>
</comment>
<keyword evidence="7 10" id="KW-0511">Multifunctional enzyme</keyword>
<dbReference type="Gene3D" id="3.40.140.20">
    <property type="match status" value="2"/>
</dbReference>
<sequence>MTAVQQTHSQESNANVLITTGGRSVRRVLVSVFHKEGLETLAKAFIQAGTQVVSTGSTASKLLELGVKVTEVSAVTGFPESLDGRVKTLDPHIHAGILADMNNADHVKQLEDLNIKPFDAVVVNLYPFVDTVMSGADRDSIIEKIDIGGPSMIRAAAKNHKSVAVITDPKDYQLLADRIISGEGFSLQEREYLAAKAFEHTAAYDAAISQWTTSAWPKPESLNAIKEDAESSAENNAASNTEEAKKCISLPSNYTRTWRLEHELRYGENPHQQAGLYVDPLHKGGLAQAELLGGKPMSYNNYVDADAAWRAVWDFAPQIAVAVCKHNNPCGLAIGATAAEAHKKAHACDPVSAYGGVIAANTTVTLEMAESVRPIFTEVIVAPDYEPEALELLRTKKKNLRILKVATPPVLDLQLHPIDGGALVQSADKINAFGDNPENWTLVSGDPADVDTLRDLQFAWRSLRCVKSNAILLAHNNATVGIGMGQVNRVDSCHLAVERANTLADGVERAKGAVAASDAFFPFADGPQILIEAGVSAIVQPGGSIRDEEVFEAARSAGVTMYVTGTRHFFH</sequence>
<dbReference type="Gene3D" id="3.40.50.1380">
    <property type="entry name" value="Methylglyoxal synthase-like domain"/>
    <property type="match status" value="1"/>
</dbReference>
<evidence type="ECO:0000313" key="12">
    <source>
        <dbReference type="EMBL" id="EIK85323.1"/>
    </source>
</evidence>
<evidence type="ECO:0000256" key="10">
    <source>
        <dbReference type="HAMAP-Rule" id="MF_00139"/>
    </source>
</evidence>
<dbReference type="GO" id="GO:0005829">
    <property type="term" value="C:cytosol"/>
    <property type="evidence" value="ECO:0007669"/>
    <property type="project" value="TreeGrafter"/>
</dbReference>
<evidence type="ECO:0000256" key="4">
    <source>
        <dbReference type="ARBA" id="ARBA00022679"/>
    </source>
</evidence>
<evidence type="ECO:0000256" key="1">
    <source>
        <dbReference type="ARBA" id="ARBA00004844"/>
    </source>
</evidence>
<dbReference type="GO" id="GO:0004643">
    <property type="term" value="F:phosphoribosylaminoimidazolecarboxamide formyltransferase activity"/>
    <property type="evidence" value="ECO:0007669"/>
    <property type="project" value="UniProtKB-UniRule"/>
</dbReference>
<dbReference type="EMBL" id="ADEV01000009">
    <property type="protein sequence ID" value="EIK85323.1"/>
    <property type="molecule type" value="Genomic_DNA"/>
</dbReference>
<comment type="pathway">
    <text evidence="2 10">Purine metabolism; IMP biosynthesis via de novo pathway; 5-formamido-1-(5-phospho-D-ribosyl)imidazole-4-carboxamide from 5-amino-1-(5-phospho-D-ribosyl)imidazole-4-carboxamide (10-formyl THF route): step 1/1.</text>
</comment>
<comment type="catalytic activity">
    <reaction evidence="9 10">
        <text>IMP + H2O = 5-formamido-1-(5-phospho-D-ribosyl)imidazole-4-carboxamide</text>
        <dbReference type="Rhea" id="RHEA:18445"/>
        <dbReference type="ChEBI" id="CHEBI:15377"/>
        <dbReference type="ChEBI" id="CHEBI:58053"/>
        <dbReference type="ChEBI" id="CHEBI:58467"/>
        <dbReference type="EC" id="3.5.4.10"/>
    </reaction>
</comment>
<name>I4M7Y3_9BIFI</name>
<dbReference type="AlphaFoldDB" id="I4M7Y3"/>
<evidence type="ECO:0000259" key="11">
    <source>
        <dbReference type="PROSITE" id="PS51855"/>
    </source>
</evidence>
<dbReference type="PANTHER" id="PTHR11692:SF0">
    <property type="entry name" value="BIFUNCTIONAL PURINE BIOSYNTHESIS PROTEIN ATIC"/>
    <property type="match status" value="1"/>
</dbReference>
<dbReference type="EC" id="3.5.4.10" evidence="10"/>
<dbReference type="Proteomes" id="UP000033074">
    <property type="component" value="Unassembled WGS sequence"/>
</dbReference>
<dbReference type="Pfam" id="PF02142">
    <property type="entry name" value="MGS"/>
    <property type="match status" value="1"/>
</dbReference>
<accession>I4M7Y3</accession>
<dbReference type="Pfam" id="PF01808">
    <property type="entry name" value="AICARFT_IMPCHas"/>
    <property type="match status" value="1"/>
</dbReference>
<dbReference type="PROSITE" id="PS51855">
    <property type="entry name" value="MGS"/>
    <property type="match status" value="1"/>
</dbReference>
<dbReference type="SUPFAM" id="SSF53927">
    <property type="entry name" value="Cytidine deaminase-like"/>
    <property type="match status" value="1"/>
</dbReference>
<gene>
    <name evidence="10 12" type="primary">purH</name>
    <name evidence="12" type="ORF">CGSMWGv00703Dmash_04629</name>
</gene>
<comment type="caution">
    <text evidence="12">The sequence shown here is derived from an EMBL/GenBank/DDBJ whole genome shotgun (WGS) entry which is preliminary data.</text>
</comment>
<evidence type="ECO:0000256" key="2">
    <source>
        <dbReference type="ARBA" id="ARBA00004954"/>
    </source>
</evidence>
<dbReference type="HAMAP" id="MF_00139">
    <property type="entry name" value="PurH"/>
    <property type="match status" value="1"/>
</dbReference>
<dbReference type="PATRIC" id="fig|698960.3.peg.909"/>
<dbReference type="SMART" id="SM00851">
    <property type="entry name" value="MGS"/>
    <property type="match status" value="1"/>
</dbReference>
<dbReference type="PANTHER" id="PTHR11692">
    <property type="entry name" value="BIFUNCTIONAL PURINE BIOSYNTHESIS PROTEIN PURH"/>
    <property type="match status" value="1"/>
</dbReference>
<dbReference type="SUPFAM" id="SSF52335">
    <property type="entry name" value="Methylglyoxal synthase-like"/>
    <property type="match status" value="1"/>
</dbReference>